<dbReference type="PANTHER" id="PTHR41786:SF1">
    <property type="entry name" value="6-HYDROXYMETHYLPTERIN DIPHOSPHOKINASE MPTE-LIKE DOMAIN-CONTAINING PROTEIN"/>
    <property type="match status" value="1"/>
</dbReference>
<reference evidence="2" key="2">
    <citation type="journal article" date="2021" name="PeerJ">
        <title>Extensive microbial diversity within the chicken gut microbiome revealed by metagenomics and culture.</title>
        <authorList>
            <person name="Gilroy R."/>
            <person name="Ravi A."/>
            <person name="Getino M."/>
            <person name="Pursley I."/>
            <person name="Horton D.L."/>
            <person name="Alikhan N.F."/>
            <person name="Baker D."/>
            <person name="Gharbi K."/>
            <person name="Hall N."/>
            <person name="Watson M."/>
            <person name="Adriaenssens E.M."/>
            <person name="Foster-Nyarko E."/>
            <person name="Jarju S."/>
            <person name="Secka A."/>
            <person name="Antonio M."/>
            <person name="Oren A."/>
            <person name="Chaudhuri R.R."/>
            <person name="La Ragione R."/>
            <person name="Hildebrand F."/>
            <person name="Pallen M.J."/>
        </authorList>
    </citation>
    <scope>NUCLEOTIDE SEQUENCE</scope>
    <source>
        <strain evidence="2">10532</strain>
    </source>
</reference>
<accession>A0A9D9N244</accession>
<evidence type="ECO:0000313" key="2">
    <source>
        <dbReference type="EMBL" id="MBO8457562.1"/>
    </source>
</evidence>
<dbReference type="Proteomes" id="UP000823638">
    <property type="component" value="Unassembled WGS sequence"/>
</dbReference>
<evidence type="ECO:0000313" key="3">
    <source>
        <dbReference type="Proteomes" id="UP000823638"/>
    </source>
</evidence>
<protein>
    <submittedName>
        <fullName evidence="2">DUF115 domain-containing protein</fullName>
    </submittedName>
</protein>
<feature type="domain" description="6-hydroxymethylpterin diphosphokinase MptE-like" evidence="1">
    <location>
        <begin position="158"/>
        <end position="328"/>
    </location>
</feature>
<gene>
    <name evidence="2" type="ORF">IAA81_04955</name>
</gene>
<organism evidence="2 3">
    <name type="scientific">Candidatus Gallitreponema excrementavium</name>
    <dbReference type="NCBI Taxonomy" id="2840840"/>
    <lineage>
        <taxon>Bacteria</taxon>
        <taxon>Pseudomonadati</taxon>
        <taxon>Spirochaetota</taxon>
        <taxon>Spirochaetia</taxon>
        <taxon>Spirochaetales</taxon>
        <taxon>Candidatus Gallitreponema</taxon>
    </lineage>
</organism>
<proteinExistence type="predicted"/>
<dbReference type="EMBL" id="JADIMM010000070">
    <property type="protein sequence ID" value="MBO8457562.1"/>
    <property type="molecule type" value="Genomic_DNA"/>
</dbReference>
<reference evidence="2" key="1">
    <citation type="submission" date="2020-10" db="EMBL/GenBank/DDBJ databases">
        <authorList>
            <person name="Gilroy R."/>
        </authorList>
    </citation>
    <scope>NUCLEOTIDE SEQUENCE</scope>
    <source>
        <strain evidence="2">10532</strain>
    </source>
</reference>
<evidence type="ECO:0000259" key="1">
    <source>
        <dbReference type="Pfam" id="PF01973"/>
    </source>
</evidence>
<comment type="caution">
    <text evidence="2">The sequence shown here is derived from an EMBL/GenBank/DDBJ whole genome shotgun (WGS) entry which is preliminary data.</text>
</comment>
<dbReference type="Pfam" id="PF01973">
    <property type="entry name" value="MptE-like"/>
    <property type="match status" value="1"/>
</dbReference>
<sequence>MEINFFNSKSGEKTCTVNSKYLHSKYSPVTEAEKFVNSIPEITPDLIILVSPGLPYCYNKLKTRFPNVKIAAINFDIQFSNTLWDYEWVPNGQISLNSFLSELFICFDLKKIHIETWYPSLNIWPVEIQKIQNLIKELVNRETAVNITRKYFGKRWFKNIIRNIFFISKTIYLKTKIEIPVLIAAAGQSLEDKERLLKSGYFFKIAVTSASGFLCNNSLLPDLFFITDGGYWAKEHFIPMYFAKEGINFFLQNMNLAISMEAAIPGVILENTNILPMSYNSPFTESLLKINNIKYMKAKENGTVAGSAVEFALEYSNKNIYLAGLDLGPGKNSFHARPGVQETRNRNETLRTNSLMENIPLHSGQMEIYKNWFENIPAEKKQKLAIITPSPVQIQSIKKIPQDELIMGIKPESILKNNDLFYHSETLNDKRLNTVNYLKKMISNIKKYTISDYYNDGVFSNIISYIDWDNYRAMESDLKNKSPTKADEVLENIKINCIDFISKEIKRYDNHEFL</sequence>
<dbReference type="InterPro" id="IPR002826">
    <property type="entry name" value="MptE-like"/>
</dbReference>
<dbReference type="PANTHER" id="PTHR41786">
    <property type="entry name" value="MOTILITY ACCESSORY FACTOR MAF"/>
    <property type="match status" value="1"/>
</dbReference>
<dbReference type="AlphaFoldDB" id="A0A9D9N244"/>
<name>A0A9D9N244_9SPIR</name>